<dbReference type="SUPFAM" id="SSF54695">
    <property type="entry name" value="POZ domain"/>
    <property type="match status" value="1"/>
</dbReference>
<protein>
    <recommendedName>
        <fullName evidence="2">Potassium channel tetramerisation-type BTB domain-containing protein</fullName>
    </recommendedName>
</protein>
<evidence type="ECO:0000259" key="2">
    <source>
        <dbReference type="Pfam" id="PF02214"/>
    </source>
</evidence>
<dbReference type="Gene3D" id="3.30.710.10">
    <property type="entry name" value="Potassium Channel Kv1.1, Chain A"/>
    <property type="match status" value="1"/>
</dbReference>
<evidence type="ECO:0000313" key="4">
    <source>
        <dbReference type="Proteomes" id="UP000198406"/>
    </source>
</evidence>
<sequence length="204" mass="23059">MGSFVEDLFYSLVAAFAWLRVPIMNFLVKASGADDIKFLSKGEAHNKLDGFLSSGKWKEGDGESEIFIDRDGGRFKYVLDYLRSDRVSVIDRLDRAALQEEFDYFGIDADTSKIFMMDDFLSIDALAKEIKAYEAVIEEKKKTIAVIQESYRFAGKFATAVDLNGTCLKFELEKDVDKELIRGCLLSRGLSVVSYGIKSKMYLL</sequence>
<gene>
    <name evidence="3" type="ORF">FisN_14Hu063</name>
</gene>
<dbReference type="AlphaFoldDB" id="A0A1Z5K866"/>
<accession>A0A1Z5K866</accession>
<dbReference type="InterPro" id="IPR011333">
    <property type="entry name" value="SKP1/BTB/POZ_sf"/>
</dbReference>
<name>A0A1Z5K866_FISSO</name>
<comment type="caution">
    <text evidence="3">The sequence shown here is derived from an EMBL/GenBank/DDBJ whole genome shotgun (WGS) entry which is preliminary data.</text>
</comment>
<dbReference type="Pfam" id="PF02214">
    <property type="entry name" value="BTB_2"/>
    <property type="match status" value="1"/>
</dbReference>
<dbReference type="GO" id="GO:0051260">
    <property type="term" value="P:protein homooligomerization"/>
    <property type="evidence" value="ECO:0007669"/>
    <property type="project" value="InterPro"/>
</dbReference>
<dbReference type="EMBL" id="BDSP01000184">
    <property type="protein sequence ID" value="GAX22449.1"/>
    <property type="molecule type" value="Genomic_DNA"/>
</dbReference>
<dbReference type="InParanoid" id="A0A1Z5K866"/>
<dbReference type="InterPro" id="IPR003131">
    <property type="entry name" value="T1-type_BTB"/>
</dbReference>
<dbReference type="Proteomes" id="UP000198406">
    <property type="component" value="Unassembled WGS sequence"/>
</dbReference>
<evidence type="ECO:0000256" key="1">
    <source>
        <dbReference type="SAM" id="Coils"/>
    </source>
</evidence>
<feature type="domain" description="Potassium channel tetramerisation-type BTB" evidence="2">
    <location>
        <begin position="61"/>
        <end position="111"/>
    </location>
</feature>
<evidence type="ECO:0000313" key="3">
    <source>
        <dbReference type="EMBL" id="GAX22449.1"/>
    </source>
</evidence>
<proteinExistence type="predicted"/>
<feature type="coiled-coil region" evidence="1">
    <location>
        <begin position="123"/>
        <end position="150"/>
    </location>
</feature>
<keyword evidence="1" id="KW-0175">Coiled coil</keyword>
<reference evidence="3 4" key="1">
    <citation type="journal article" date="2015" name="Plant Cell">
        <title>Oil accumulation by the oleaginous diatom Fistulifera solaris as revealed by the genome and transcriptome.</title>
        <authorList>
            <person name="Tanaka T."/>
            <person name="Maeda Y."/>
            <person name="Veluchamy A."/>
            <person name="Tanaka M."/>
            <person name="Abida H."/>
            <person name="Marechal E."/>
            <person name="Bowler C."/>
            <person name="Muto M."/>
            <person name="Sunaga Y."/>
            <person name="Tanaka M."/>
            <person name="Yoshino T."/>
            <person name="Taniguchi T."/>
            <person name="Fukuda Y."/>
            <person name="Nemoto M."/>
            <person name="Matsumoto M."/>
            <person name="Wong P.S."/>
            <person name="Aburatani S."/>
            <person name="Fujibuchi W."/>
        </authorList>
    </citation>
    <scope>NUCLEOTIDE SEQUENCE [LARGE SCALE GENOMIC DNA]</scope>
    <source>
        <strain evidence="3 4">JPCC DA0580</strain>
    </source>
</reference>
<dbReference type="OrthoDB" id="45549at2759"/>
<keyword evidence="4" id="KW-1185">Reference proteome</keyword>
<organism evidence="3 4">
    <name type="scientific">Fistulifera solaris</name>
    <name type="common">Oleaginous diatom</name>
    <dbReference type="NCBI Taxonomy" id="1519565"/>
    <lineage>
        <taxon>Eukaryota</taxon>
        <taxon>Sar</taxon>
        <taxon>Stramenopiles</taxon>
        <taxon>Ochrophyta</taxon>
        <taxon>Bacillariophyta</taxon>
        <taxon>Bacillariophyceae</taxon>
        <taxon>Bacillariophycidae</taxon>
        <taxon>Naviculales</taxon>
        <taxon>Naviculaceae</taxon>
        <taxon>Fistulifera</taxon>
    </lineage>
</organism>